<dbReference type="RefSeq" id="WP_136455044.1">
    <property type="nucleotide sequence ID" value="NZ_SSWH01000010.1"/>
</dbReference>
<dbReference type="Proteomes" id="UP000305233">
    <property type="component" value="Unassembled WGS sequence"/>
</dbReference>
<organism evidence="1 2">
    <name type="scientific">Arthrobacter echini</name>
    <dbReference type="NCBI Taxonomy" id="1529066"/>
    <lineage>
        <taxon>Bacteria</taxon>
        <taxon>Bacillati</taxon>
        <taxon>Actinomycetota</taxon>
        <taxon>Actinomycetes</taxon>
        <taxon>Micrococcales</taxon>
        <taxon>Micrococcaceae</taxon>
        <taxon>Arthrobacter</taxon>
    </lineage>
</organism>
<sequence length="283" mass="29016">MHASRTTPLPTGPSSNDAAFTGTGTAHWTGPASRPARRTLRGISALAATSGLLLAGAGAASAHVSVDPASTTEGGYSQLTFSVPSESTDTTTNKIEVALPTETPFTSVRVKPVEGWTSEVIRGDLPESIEVDGATLTEAPLTVIWTADDEEHQLTAQQYQTFSLSVGTLPEAGTTVELPVTQSYADGTVRAWDEPAIEGEEEPENPAPSFITTASEGTDSHGAASAEATDEAAAGTSELEPEQAATTTDASGTVLGWIGLSAGVLGLLVGALALARTRGQRQN</sequence>
<dbReference type="InterPro" id="IPR038507">
    <property type="entry name" value="YcnI-like_sf"/>
</dbReference>
<dbReference type="EMBL" id="SSWH01000010">
    <property type="protein sequence ID" value="THJ65606.1"/>
    <property type="molecule type" value="Genomic_DNA"/>
</dbReference>
<dbReference type="Pfam" id="PF07987">
    <property type="entry name" value="DUF1775"/>
    <property type="match status" value="1"/>
</dbReference>
<dbReference type="AlphaFoldDB" id="A0A4S5E2J4"/>
<evidence type="ECO:0000313" key="1">
    <source>
        <dbReference type="EMBL" id="THJ65606.1"/>
    </source>
</evidence>
<reference evidence="1 2" key="1">
    <citation type="submission" date="2019-04" db="EMBL/GenBank/DDBJ databases">
        <authorList>
            <person name="Liu Q."/>
            <person name="Xin Y.-H."/>
        </authorList>
    </citation>
    <scope>NUCLEOTIDE SEQUENCE [LARGE SCALE GENOMIC DNA]</scope>
    <source>
        <strain evidence="1 2">AM23</strain>
    </source>
</reference>
<name>A0A4S5E2J4_9MICC</name>
<protein>
    <submittedName>
        <fullName evidence="1">DUF1775 domain-containing protein</fullName>
    </submittedName>
</protein>
<gene>
    <name evidence="1" type="ORF">E8P82_11545</name>
</gene>
<comment type="caution">
    <text evidence="1">The sequence shown here is derived from an EMBL/GenBank/DDBJ whole genome shotgun (WGS) entry which is preliminary data.</text>
</comment>
<keyword evidence="2" id="KW-1185">Reference proteome</keyword>
<dbReference type="InterPro" id="IPR012533">
    <property type="entry name" value="YcnI-copper_dom"/>
</dbReference>
<evidence type="ECO:0000313" key="2">
    <source>
        <dbReference type="Proteomes" id="UP000305233"/>
    </source>
</evidence>
<accession>A0A4S5E2J4</accession>
<proteinExistence type="predicted"/>
<dbReference type="Gene3D" id="2.60.40.2230">
    <property type="entry name" value="Uncharacterised protein YcnI-like PF07987, DUF1775"/>
    <property type="match status" value="1"/>
</dbReference>
<dbReference type="OrthoDB" id="9810871at2"/>
<dbReference type="CDD" id="cd08545">
    <property type="entry name" value="YcnI_like"/>
    <property type="match status" value="1"/>
</dbReference>